<dbReference type="EMBL" id="MCGT01000005">
    <property type="protein sequence ID" value="ORX59746.1"/>
    <property type="molecule type" value="Genomic_DNA"/>
</dbReference>
<comment type="caution">
    <text evidence="12">The sequence shown here is derived from an EMBL/GenBank/DDBJ whole genome shotgun (WGS) entry which is preliminary data.</text>
</comment>
<evidence type="ECO:0000313" key="12">
    <source>
        <dbReference type="EMBL" id="ORX59746.1"/>
    </source>
</evidence>
<feature type="binding site" evidence="8">
    <location>
        <position position="212"/>
    </location>
    <ligand>
        <name>Zn(2+)</name>
        <dbReference type="ChEBI" id="CHEBI:29105"/>
        <label>1</label>
    </ligand>
</feature>
<dbReference type="SMART" id="SM00249">
    <property type="entry name" value="PHD"/>
    <property type="match status" value="1"/>
</dbReference>
<evidence type="ECO:0000256" key="2">
    <source>
        <dbReference type="ARBA" id="ARBA00010210"/>
    </source>
</evidence>
<dbReference type="SMART" id="SM01408">
    <property type="entry name" value="ING"/>
    <property type="match status" value="1"/>
</dbReference>
<dbReference type="AlphaFoldDB" id="A0A1X2GRP5"/>
<keyword evidence="6 10" id="KW-0539">Nucleus</keyword>
<evidence type="ECO:0000313" key="13">
    <source>
        <dbReference type="Proteomes" id="UP000242146"/>
    </source>
</evidence>
<reference evidence="12 13" key="1">
    <citation type="submission" date="2016-07" db="EMBL/GenBank/DDBJ databases">
        <title>Pervasive Adenine N6-methylation of Active Genes in Fungi.</title>
        <authorList>
            <consortium name="DOE Joint Genome Institute"/>
            <person name="Mondo S.J."/>
            <person name="Dannebaum R.O."/>
            <person name="Kuo R.C."/>
            <person name="Labutti K."/>
            <person name="Haridas S."/>
            <person name="Kuo A."/>
            <person name="Salamov A."/>
            <person name="Ahrendt S.R."/>
            <person name="Lipzen A."/>
            <person name="Sullivan W."/>
            <person name="Andreopoulos W.B."/>
            <person name="Clum A."/>
            <person name="Lindquist E."/>
            <person name="Daum C."/>
            <person name="Ramamoorthy G.K."/>
            <person name="Gryganskyi A."/>
            <person name="Culley D."/>
            <person name="Magnuson J.K."/>
            <person name="James T.Y."/>
            <person name="O'Malley M.A."/>
            <person name="Stajich J.E."/>
            <person name="Spatafora J.W."/>
            <person name="Visel A."/>
            <person name="Grigoriev I.V."/>
        </authorList>
    </citation>
    <scope>NUCLEOTIDE SEQUENCE [LARGE SCALE GENOMIC DNA]</scope>
    <source>
        <strain evidence="12 13">NRRL 3301</strain>
    </source>
</reference>
<keyword evidence="10" id="KW-0156">Chromatin regulator</keyword>
<feature type="domain" description="PHD-type" evidence="11">
    <location>
        <begin position="185"/>
        <end position="234"/>
    </location>
</feature>
<dbReference type="Gene3D" id="3.30.40.10">
    <property type="entry name" value="Zinc/RING finger domain, C3HC4 (zinc finger)"/>
    <property type="match status" value="1"/>
</dbReference>
<dbReference type="CDD" id="cd15505">
    <property type="entry name" value="PHD_ING"/>
    <property type="match status" value="1"/>
</dbReference>
<dbReference type="Proteomes" id="UP000242146">
    <property type="component" value="Unassembled WGS sequence"/>
</dbReference>
<evidence type="ECO:0000256" key="1">
    <source>
        <dbReference type="ARBA" id="ARBA00004123"/>
    </source>
</evidence>
<evidence type="ECO:0000256" key="10">
    <source>
        <dbReference type="RuleBase" id="RU361213"/>
    </source>
</evidence>
<dbReference type="SUPFAM" id="SSF57903">
    <property type="entry name" value="FYVE/PHD zinc finger"/>
    <property type="match status" value="1"/>
</dbReference>
<evidence type="ECO:0000256" key="4">
    <source>
        <dbReference type="ARBA" id="ARBA00022771"/>
    </source>
</evidence>
<comment type="function">
    <text evidence="10">Component of an histone acetyltransferase complex.</text>
</comment>
<dbReference type="Gene3D" id="6.10.140.1740">
    <property type="match status" value="1"/>
</dbReference>
<evidence type="ECO:0000256" key="6">
    <source>
        <dbReference type="ARBA" id="ARBA00023242"/>
    </source>
</evidence>
<dbReference type="InterPro" id="IPR011011">
    <property type="entry name" value="Znf_FYVE_PHD"/>
</dbReference>
<feature type="binding site" evidence="8">
    <location>
        <position position="231"/>
    </location>
    <ligand>
        <name>Zn(2+)</name>
        <dbReference type="ChEBI" id="CHEBI:29105"/>
        <label>2</label>
    </ligand>
</feature>
<gene>
    <name evidence="12" type="ORF">DM01DRAFT_1191704</name>
</gene>
<dbReference type="PROSITE" id="PS01359">
    <property type="entry name" value="ZF_PHD_1"/>
    <property type="match status" value="1"/>
</dbReference>
<sequence length="241" mass="28768">MEFTDIQQDTGRYLQEYIQSLENLPSEIGYHWAEIQNREDQGKHLERRVHTGQHDLTKIHRSWFSQDQEKREKYIKHEPNLIKRIQRDYDKLEDLATERIKLAENALHLVDRHLKRLGTELDIFDRAHPELRPTQDEAPPLPTNTMDDLTNEEDEDEAYFNMMAQRQKKRKKKEVQESEEGGEEPLYCYCRQVSYGEMVGCDGENCPYEWFHMDCTGLTAPPKGAWYCDECSFRKRKKKKL</sequence>
<dbReference type="CDD" id="cd16858">
    <property type="entry name" value="ING_ING3_Yng2p"/>
    <property type="match status" value="1"/>
</dbReference>
<keyword evidence="5 8" id="KW-0862">Zinc</keyword>
<dbReference type="InterPro" id="IPR028651">
    <property type="entry name" value="ING_fam"/>
</dbReference>
<feature type="binding site" evidence="8">
    <location>
        <position position="206"/>
    </location>
    <ligand>
        <name>Zn(2+)</name>
        <dbReference type="ChEBI" id="CHEBI:29105"/>
        <label>2</label>
    </ligand>
</feature>
<dbReference type="GO" id="GO:0005634">
    <property type="term" value="C:nucleus"/>
    <property type="evidence" value="ECO:0007669"/>
    <property type="project" value="UniProtKB-SubCell"/>
</dbReference>
<feature type="binding site" evidence="8">
    <location>
        <position position="215"/>
    </location>
    <ligand>
        <name>Zn(2+)</name>
        <dbReference type="ChEBI" id="CHEBI:29105"/>
        <label>1</label>
    </ligand>
</feature>
<dbReference type="InterPro" id="IPR024610">
    <property type="entry name" value="ING_N_histone-binding"/>
</dbReference>
<comment type="subunit">
    <text evidence="10">Component of an histone acetyltransferase complex. Interacts with H3K4me3 and to a lesser extent with H3K4me2.</text>
</comment>
<protein>
    <recommendedName>
        <fullName evidence="10">Chromatin modification-related protein</fullName>
    </recommendedName>
</protein>
<evidence type="ECO:0000256" key="3">
    <source>
        <dbReference type="ARBA" id="ARBA00022723"/>
    </source>
</evidence>
<accession>A0A1X2GRP5</accession>
<feature type="site" description="Histone H3K4me3 binding" evidence="7">
    <location>
        <position position="210"/>
    </location>
</feature>
<dbReference type="STRING" id="101127.A0A1X2GRP5"/>
<keyword evidence="4 9" id="KW-0863">Zinc-finger</keyword>
<keyword evidence="3 8" id="KW-0479">Metal-binding</keyword>
<feature type="site" description="Histone H3K4me3 binding" evidence="7">
    <location>
        <position position="202"/>
    </location>
</feature>
<evidence type="ECO:0000256" key="5">
    <source>
        <dbReference type="ARBA" id="ARBA00022833"/>
    </source>
</evidence>
<dbReference type="Pfam" id="PF12998">
    <property type="entry name" value="ING"/>
    <property type="match status" value="1"/>
</dbReference>
<feature type="site" description="Histone H3K4me3 binding" evidence="7">
    <location>
        <position position="187"/>
    </location>
</feature>
<organism evidence="12 13">
    <name type="scientific">Hesseltinella vesiculosa</name>
    <dbReference type="NCBI Taxonomy" id="101127"/>
    <lineage>
        <taxon>Eukaryota</taxon>
        <taxon>Fungi</taxon>
        <taxon>Fungi incertae sedis</taxon>
        <taxon>Mucoromycota</taxon>
        <taxon>Mucoromycotina</taxon>
        <taxon>Mucoromycetes</taxon>
        <taxon>Mucorales</taxon>
        <taxon>Cunninghamellaceae</taxon>
        <taxon>Hesseltinella</taxon>
    </lineage>
</organism>
<dbReference type="OrthoDB" id="5411773at2759"/>
<dbReference type="InterPro" id="IPR013083">
    <property type="entry name" value="Znf_RING/FYVE/PHD"/>
</dbReference>
<evidence type="ECO:0000259" key="11">
    <source>
        <dbReference type="PROSITE" id="PS50016"/>
    </source>
</evidence>
<evidence type="ECO:0000256" key="9">
    <source>
        <dbReference type="PROSITE-ProRule" id="PRU00146"/>
    </source>
</evidence>
<dbReference type="GO" id="GO:0006325">
    <property type="term" value="P:chromatin organization"/>
    <property type="evidence" value="ECO:0007669"/>
    <property type="project" value="UniProtKB-KW"/>
</dbReference>
<comment type="subcellular location">
    <subcellularLocation>
        <location evidence="1 10">Nucleus</location>
    </subcellularLocation>
</comment>
<dbReference type="PROSITE" id="PS50016">
    <property type="entry name" value="ZF_PHD_2"/>
    <property type="match status" value="1"/>
</dbReference>
<name>A0A1X2GRP5_9FUNG</name>
<keyword evidence="13" id="KW-1185">Reference proteome</keyword>
<feature type="binding site" evidence="8">
    <location>
        <position position="201"/>
    </location>
    <ligand>
        <name>Zn(2+)</name>
        <dbReference type="ChEBI" id="CHEBI:29105"/>
        <label>2</label>
    </ligand>
</feature>
<feature type="binding site" evidence="8">
    <location>
        <position position="190"/>
    </location>
    <ligand>
        <name>Zn(2+)</name>
        <dbReference type="ChEBI" id="CHEBI:29105"/>
        <label>1</label>
    </ligand>
</feature>
<dbReference type="GO" id="GO:0008270">
    <property type="term" value="F:zinc ion binding"/>
    <property type="evidence" value="ECO:0007669"/>
    <property type="project" value="UniProtKB-KW"/>
</dbReference>
<dbReference type="PANTHER" id="PTHR10333">
    <property type="entry name" value="INHIBITOR OF GROWTH PROTEIN"/>
    <property type="match status" value="1"/>
</dbReference>
<comment type="similarity">
    <text evidence="2 10">Belongs to the ING family.</text>
</comment>
<evidence type="ECO:0000256" key="8">
    <source>
        <dbReference type="PIRSR" id="PIRSR628651-51"/>
    </source>
</evidence>
<comment type="domain">
    <text evidence="10">The PHD-type zinc finger mediates the binding to H3K4me3.</text>
</comment>
<feature type="binding site" evidence="8">
    <location>
        <position position="188"/>
    </location>
    <ligand>
        <name>Zn(2+)</name>
        <dbReference type="ChEBI" id="CHEBI:29105"/>
        <label>1</label>
    </ligand>
</feature>
<feature type="binding site" evidence="8">
    <location>
        <position position="228"/>
    </location>
    <ligand>
        <name>Zn(2+)</name>
        <dbReference type="ChEBI" id="CHEBI:29105"/>
        <label>2</label>
    </ligand>
</feature>
<dbReference type="InterPro" id="IPR019786">
    <property type="entry name" value="Zinc_finger_PHD-type_CS"/>
</dbReference>
<feature type="site" description="Histone H3K4me3 binding" evidence="7">
    <location>
        <position position="198"/>
    </location>
</feature>
<evidence type="ECO:0000256" key="7">
    <source>
        <dbReference type="PIRSR" id="PIRSR628651-50"/>
    </source>
</evidence>
<proteinExistence type="inferred from homology"/>
<dbReference type="InterPro" id="IPR001965">
    <property type="entry name" value="Znf_PHD"/>
</dbReference>
<dbReference type="InterPro" id="IPR019787">
    <property type="entry name" value="Znf_PHD-finger"/>
</dbReference>